<evidence type="ECO:0000313" key="2">
    <source>
        <dbReference type="Proteomes" id="UP001153069"/>
    </source>
</evidence>
<comment type="caution">
    <text evidence="1">The sequence shown here is derived from an EMBL/GenBank/DDBJ whole genome shotgun (WGS) entry which is preliminary data.</text>
</comment>
<dbReference type="AlphaFoldDB" id="A0A9N8EWL5"/>
<protein>
    <submittedName>
        <fullName evidence="1">Uncharacterized protein</fullName>
    </submittedName>
</protein>
<keyword evidence="2" id="KW-1185">Reference proteome</keyword>
<dbReference type="EMBL" id="CAICTM010001974">
    <property type="protein sequence ID" value="CAB9527319.1"/>
    <property type="molecule type" value="Genomic_DNA"/>
</dbReference>
<dbReference type="Proteomes" id="UP001153069">
    <property type="component" value="Unassembled WGS sequence"/>
</dbReference>
<proteinExistence type="predicted"/>
<gene>
    <name evidence="1" type="ORF">SEMRO_1976_G308890.1</name>
</gene>
<organism evidence="1 2">
    <name type="scientific">Seminavis robusta</name>
    <dbReference type="NCBI Taxonomy" id="568900"/>
    <lineage>
        <taxon>Eukaryota</taxon>
        <taxon>Sar</taxon>
        <taxon>Stramenopiles</taxon>
        <taxon>Ochrophyta</taxon>
        <taxon>Bacillariophyta</taxon>
        <taxon>Bacillariophyceae</taxon>
        <taxon>Bacillariophycidae</taxon>
        <taxon>Naviculales</taxon>
        <taxon>Naviculaceae</taxon>
        <taxon>Seminavis</taxon>
    </lineage>
</organism>
<reference evidence="1" key="1">
    <citation type="submission" date="2020-06" db="EMBL/GenBank/DDBJ databases">
        <authorList>
            <consortium name="Plant Systems Biology data submission"/>
        </authorList>
    </citation>
    <scope>NUCLEOTIDE SEQUENCE</scope>
    <source>
        <strain evidence="1">D6</strain>
    </source>
</reference>
<name>A0A9N8EWL5_9STRA</name>
<sequence>MQYLYHAAYLNEKGFGLMESGKQHEAFETFIGAVESISTMAQVMESHRQHQHRALSLLPSSRRRKQQPVSAFSSCILYNDNYDLDGCGSNHSTSSTGSSSHSLCQHSNNFVYNQAFRFTAPRDLSIFFDNSREEGGGQSSPSAAHYIKLYRAILTFNSALTFHQRSIGANESVKKTAEQVACDLYMDAINLLQDCYSTMDSCRVMAAALNNAAILFYELRDFAKFECFQSELHLLLVDMESSFPRCVDPQCLKSLFFNATLLSPPRTAGAA</sequence>
<evidence type="ECO:0000313" key="1">
    <source>
        <dbReference type="EMBL" id="CAB9527319.1"/>
    </source>
</evidence>
<accession>A0A9N8EWL5</accession>